<feature type="domain" description="Multidrug resistance protein MdtA-like alpha-helical hairpin" evidence="6">
    <location>
        <begin position="110"/>
        <end position="186"/>
    </location>
</feature>
<dbReference type="EMBL" id="NFZW01000002">
    <property type="protein sequence ID" value="RFA38962.1"/>
    <property type="molecule type" value="Genomic_DNA"/>
</dbReference>
<evidence type="ECO:0000313" key="10">
    <source>
        <dbReference type="EMBL" id="RFA38962.1"/>
    </source>
</evidence>
<dbReference type="Gene3D" id="2.40.420.20">
    <property type="match status" value="1"/>
</dbReference>
<evidence type="ECO:0000256" key="3">
    <source>
        <dbReference type="ARBA" id="ARBA00022448"/>
    </source>
</evidence>
<evidence type="ECO:0000256" key="5">
    <source>
        <dbReference type="SAM" id="Coils"/>
    </source>
</evidence>
<comment type="caution">
    <text evidence="10">The sequence shown here is derived from an EMBL/GenBank/DDBJ whole genome shotgun (WGS) entry which is preliminary data.</text>
</comment>
<dbReference type="SUPFAM" id="SSF111369">
    <property type="entry name" value="HlyD-like secretion proteins"/>
    <property type="match status" value="1"/>
</dbReference>
<evidence type="ECO:0000259" key="6">
    <source>
        <dbReference type="Pfam" id="PF25876"/>
    </source>
</evidence>
<dbReference type="Gene3D" id="2.40.30.170">
    <property type="match status" value="1"/>
</dbReference>
<evidence type="ECO:0000256" key="2">
    <source>
        <dbReference type="ARBA" id="ARBA00009477"/>
    </source>
</evidence>
<reference evidence="11" key="1">
    <citation type="submission" date="2017-05" db="EMBL/GenBank/DDBJ databases">
        <authorList>
            <person name="Sharma S."/>
            <person name="Sidhu C."/>
            <person name="Pinnaka A.K."/>
        </authorList>
    </citation>
    <scope>NUCLEOTIDE SEQUENCE [LARGE SCALE GENOMIC DNA]</scope>
    <source>
        <strain evidence="11">AK93</strain>
    </source>
</reference>
<feature type="domain" description="Multidrug resistance protein MdtA-like C-terminal permuted SH3" evidence="9">
    <location>
        <begin position="310"/>
        <end position="365"/>
    </location>
</feature>
<protein>
    <submittedName>
        <fullName evidence="10">Uncharacterized protein</fullName>
    </submittedName>
</protein>
<evidence type="ECO:0000313" key="11">
    <source>
        <dbReference type="Proteomes" id="UP000256763"/>
    </source>
</evidence>
<dbReference type="InterPro" id="IPR030190">
    <property type="entry name" value="MacA_alpha-hairpin_sf"/>
</dbReference>
<comment type="subcellular location">
    <subcellularLocation>
        <location evidence="1">Cell envelope</location>
    </subcellularLocation>
</comment>
<dbReference type="Gene3D" id="2.40.50.100">
    <property type="match status" value="1"/>
</dbReference>
<dbReference type="RefSeq" id="WP_116300979.1">
    <property type="nucleotide sequence ID" value="NZ_NFZV01000002.1"/>
</dbReference>
<feature type="domain" description="Multidrug resistance protein MdtA-like barrel-sandwich hybrid" evidence="7">
    <location>
        <begin position="64"/>
        <end position="217"/>
    </location>
</feature>
<dbReference type="Pfam" id="PF25917">
    <property type="entry name" value="BSH_RND"/>
    <property type="match status" value="1"/>
</dbReference>
<name>A0A3E0X0M4_9GAMM</name>
<evidence type="ECO:0000256" key="4">
    <source>
        <dbReference type="ARBA" id="ARBA00023054"/>
    </source>
</evidence>
<dbReference type="PANTHER" id="PTHR30469:SF33">
    <property type="entry name" value="SLR1207 PROTEIN"/>
    <property type="match status" value="1"/>
</dbReference>
<dbReference type="Pfam" id="PF25967">
    <property type="entry name" value="RND-MFP_C"/>
    <property type="match status" value="1"/>
</dbReference>
<keyword evidence="11" id="KW-1185">Reference proteome</keyword>
<proteinExistence type="inferred from homology"/>
<evidence type="ECO:0000259" key="7">
    <source>
        <dbReference type="Pfam" id="PF25917"/>
    </source>
</evidence>
<feature type="coiled-coil region" evidence="5">
    <location>
        <begin position="103"/>
        <end position="182"/>
    </location>
</feature>
<dbReference type="GO" id="GO:1990961">
    <property type="term" value="P:xenobiotic detoxification by transmembrane export across the plasma membrane"/>
    <property type="evidence" value="ECO:0007669"/>
    <property type="project" value="InterPro"/>
</dbReference>
<comment type="similarity">
    <text evidence="2">Belongs to the membrane fusion protein (MFP) (TC 8.A.1) family.</text>
</comment>
<feature type="domain" description="CusB-like beta-barrel" evidence="8">
    <location>
        <begin position="227"/>
        <end position="298"/>
    </location>
</feature>
<dbReference type="GO" id="GO:0015562">
    <property type="term" value="F:efflux transmembrane transporter activity"/>
    <property type="evidence" value="ECO:0007669"/>
    <property type="project" value="TreeGrafter"/>
</dbReference>
<dbReference type="GO" id="GO:0030313">
    <property type="term" value="C:cell envelope"/>
    <property type="evidence" value="ECO:0007669"/>
    <property type="project" value="UniProtKB-SubCell"/>
</dbReference>
<evidence type="ECO:0000256" key="1">
    <source>
        <dbReference type="ARBA" id="ARBA00004196"/>
    </source>
</evidence>
<dbReference type="OrthoDB" id="9791520at2"/>
<dbReference type="Pfam" id="PF25954">
    <property type="entry name" value="Beta-barrel_RND_2"/>
    <property type="match status" value="1"/>
</dbReference>
<dbReference type="Proteomes" id="UP000256763">
    <property type="component" value="Unassembled WGS sequence"/>
</dbReference>
<dbReference type="InterPro" id="IPR058624">
    <property type="entry name" value="MdtA-like_HH"/>
</dbReference>
<dbReference type="InterPro" id="IPR058792">
    <property type="entry name" value="Beta-barrel_RND_2"/>
</dbReference>
<dbReference type="GO" id="GO:1990195">
    <property type="term" value="C:macrolide transmembrane transporter complex"/>
    <property type="evidence" value="ECO:0007669"/>
    <property type="project" value="InterPro"/>
</dbReference>
<dbReference type="Gene3D" id="6.10.140.1990">
    <property type="match status" value="1"/>
</dbReference>
<sequence>MKQTKSRRWAWFLGLVIFLALAVSAWTRWAGGEAAVDYRTVEVVMGNVERTVTAVGALQPKDYVDVGTQVSGQLLRVHVEVGDRVEQGQLLAEIDPTVYAIRVRAGEANLERLRAQLAQQEAELRLARQRLARNRQLLEQRATSRETVEENEASVHVGEARIAAIRAEIAAAEANLEGDRANLAYTRITAPIGGTVVDESAVAGQTVNASQSAPEIVRLANLDTMTVWAQVAEADVTRLRRDMPAYFTTLGMPERRWRSSVRQVLPTPKVENGVVLYNVLIDVDNEDQLLMTDMTVQVFFLLDEATDVPLVPVAALTPARGPGGRYEVRVMTPNGIETRQIEVGVRSRTSAEVRSGLEVGDKVVLGAPAAATRSAAGGAAMRGRW</sequence>
<dbReference type="PANTHER" id="PTHR30469">
    <property type="entry name" value="MULTIDRUG RESISTANCE PROTEIN MDTA"/>
    <property type="match status" value="1"/>
</dbReference>
<gene>
    <name evidence="10" type="ORF">CAL65_03435</name>
</gene>
<accession>A0A3E0X0M4</accession>
<evidence type="ECO:0000259" key="9">
    <source>
        <dbReference type="Pfam" id="PF25967"/>
    </source>
</evidence>
<dbReference type="InterPro" id="IPR006143">
    <property type="entry name" value="RND_pump_MFP"/>
</dbReference>
<dbReference type="InterPro" id="IPR058627">
    <property type="entry name" value="MdtA-like_C"/>
</dbReference>
<dbReference type="GO" id="GO:0019898">
    <property type="term" value="C:extrinsic component of membrane"/>
    <property type="evidence" value="ECO:0007669"/>
    <property type="project" value="InterPro"/>
</dbReference>
<keyword evidence="4 5" id="KW-0175">Coiled coil</keyword>
<dbReference type="InterPro" id="IPR058625">
    <property type="entry name" value="MdtA-like_BSH"/>
</dbReference>
<organism evidence="10 11">
    <name type="scientific">Alkalilimnicola ehrlichii</name>
    <dbReference type="NCBI Taxonomy" id="351052"/>
    <lineage>
        <taxon>Bacteria</taxon>
        <taxon>Pseudomonadati</taxon>
        <taxon>Pseudomonadota</taxon>
        <taxon>Gammaproteobacteria</taxon>
        <taxon>Chromatiales</taxon>
        <taxon>Ectothiorhodospiraceae</taxon>
        <taxon>Alkalilimnicola</taxon>
    </lineage>
</organism>
<dbReference type="Pfam" id="PF25876">
    <property type="entry name" value="HH_MFP_RND"/>
    <property type="match status" value="1"/>
</dbReference>
<dbReference type="GO" id="GO:1990281">
    <property type="term" value="C:efflux pump complex"/>
    <property type="evidence" value="ECO:0007669"/>
    <property type="project" value="TreeGrafter"/>
</dbReference>
<dbReference type="AlphaFoldDB" id="A0A3E0X0M4"/>
<evidence type="ECO:0000259" key="8">
    <source>
        <dbReference type="Pfam" id="PF25954"/>
    </source>
</evidence>
<dbReference type="NCBIfam" id="TIGR01730">
    <property type="entry name" value="RND_mfp"/>
    <property type="match status" value="1"/>
</dbReference>
<keyword evidence="3" id="KW-0813">Transport</keyword>